<organism evidence="1 2">
    <name type="scientific">Sedimentitalea todarodis</name>
    <dbReference type="NCBI Taxonomy" id="1631240"/>
    <lineage>
        <taxon>Bacteria</taxon>
        <taxon>Pseudomonadati</taxon>
        <taxon>Pseudomonadota</taxon>
        <taxon>Alphaproteobacteria</taxon>
        <taxon>Rhodobacterales</taxon>
        <taxon>Paracoccaceae</taxon>
        <taxon>Sedimentitalea</taxon>
    </lineage>
</organism>
<gene>
    <name evidence="1" type="ORF">QO231_04155</name>
</gene>
<name>A0ABU3VA64_9RHOB</name>
<proteinExistence type="predicted"/>
<comment type="caution">
    <text evidence="1">The sequence shown here is derived from an EMBL/GenBank/DDBJ whole genome shotgun (WGS) entry which is preliminary data.</text>
</comment>
<evidence type="ECO:0008006" key="3">
    <source>
        <dbReference type="Google" id="ProtNLM"/>
    </source>
</evidence>
<protein>
    <recommendedName>
        <fullName evidence="3">SnoaL-like domain-containing protein</fullName>
    </recommendedName>
</protein>
<dbReference type="EMBL" id="JASMWN010000002">
    <property type="protein sequence ID" value="MDU9003047.1"/>
    <property type="molecule type" value="Genomic_DNA"/>
</dbReference>
<dbReference type="Proteomes" id="UP001255416">
    <property type="component" value="Unassembled WGS sequence"/>
</dbReference>
<accession>A0ABU3VA64</accession>
<reference evidence="2" key="1">
    <citation type="submission" date="2023-05" db="EMBL/GenBank/DDBJ databases">
        <title>Sedimentitalea sp. nov. JM2-8.</title>
        <authorList>
            <person name="Huang J."/>
        </authorList>
    </citation>
    <scope>NUCLEOTIDE SEQUENCE [LARGE SCALE GENOMIC DNA]</scope>
    <source>
        <strain evidence="2">KHS03</strain>
    </source>
</reference>
<evidence type="ECO:0000313" key="1">
    <source>
        <dbReference type="EMBL" id="MDU9003047.1"/>
    </source>
</evidence>
<keyword evidence="2" id="KW-1185">Reference proteome</keyword>
<evidence type="ECO:0000313" key="2">
    <source>
        <dbReference type="Proteomes" id="UP001255416"/>
    </source>
</evidence>
<sequence length="141" mass="15742">MTVAIWMGPAMQQMRDFIESYCAAWSAIISGELDIMELTRFFHLPCLMVGQDGEVTEYQSAGDVEAFNLTRLTAFREGGASHARLRGIDVGSEGPHLALVVVNWELLRKDGRLERAWRHYYTLHIGAEGPRILVSGFQTGA</sequence>
<dbReference type="RefSeq" id="WP_316773606.1">
    <property type="nucleotide sequence ID" value="NZ_JASMWN010000002.1"/>
</dbReference>